<keyword evidence="6 7" id="KW-0961">Cell wall biogenesis/degradation</keyword>
<reference evidence="12 13" key="1">
    <citation type="submission" date="2019-06" db="EMBL/GenBank/DDBJ databases">
        <title>Sequencing the genomes of 1000 actinobacteria strains.</title>
        <authorList>
            <person name="Klenk H.-P."/>
        </authorList>
    </citation>
    <scope>NUCLEOTIDE SEQUENCE [LARGE SCALE GENOMIC DNA]</scope>
    <source>
        <strain evidence="12 13">DSM 18935</strain>
    </source>
</reference>
<proteinExistence type="inferred from homology"/>
<dbReference type="GO" id="GO:0008360">
    <property type="term" value="P:regulation of cell shape"/>
    <property type="evidence" value="ECO:0007669"/>
    <property type="project" value="UniProtKB-KW"/>
</dbReference>
<name>A0A560WA21_9MICO</name>
<comment type="caution">
    <text evidence="7">Lacks conserved residue(s) required for the propagation of feature annotation.</text>
</comment>
<comment type="cofactor">
    <cofactor evidence="7">
        <name>Mg(2+)</name>
        <dbReference type="ChEBI" id="CHEBI:18420"/>
    </cofactor>
</comment>
<dbReference type="UniPathway" id="UPA00219"/>
<evidence type="ECO:0000256" key="1">
    <source>
        <dbReference type="ARBA" id="ARBA00005898"/>
    </source>
</evidence>
<keyword evidence="7 12" id="KW-0436">Ligase</keyword>
<dbReference type="GO" id="GO:0009252">
    <property type="term" value="P:peptidoglycan biosynthetic process"/>
    <property type="evidence" value="ECO:0007669"/>
    <property type="project" value="UniProtKB-UniRule"/>
</dbReference>
<feature type="binding site" evidence="7">
    <location>
        <position position="204"/>
    </location>
    <ligand>
        <name>UDP-N-acetyl-alpha-D-muramoyl-L-alanyl-D-glutamate</name>
        <dbReference type="ChEBI" id="CHEBI:83900"/>
    </ligand>
</feature>
<organism evidence="12 13">
    <name type="scientific">Marihabitans asiaticum</name>
    <dbReference type="NCBI Taxonomy" id="415218"/>
    <lineage>
        <taxon>Bacteria</taxon>
        <taxon>Bacillati</taxon>
        <taxon>Actinomycetota</taxon>
        <taxon>Actinomycetes</taxon>
        <taxon>Micrococcales</taxon>
        <taxon>Intrasporangiaceae</taxon>
        <taxon>Marihabitans</taxon>
    </lineage>
</organism>
<dbReference type="SUPFAM" id="SSF63418">
    <property type="entry name" value="MurE/MurF N-terminal domain"/>
    <property type="match status" value="1"/>
</dbReference>
<comment type="PTM">
    <text evidence="7">Carboxylation is probably crucial for Mg(2+) binding and, consequently, for the gamma-phosphate positioning of ATP.</text>
</comment>
<feature type="binding site" evidence="7">
    <location>
        <position position="39"/>
    </location>
    <ligand>
        <name>UDP-N-acetyl-alpha-D-muramoyl-L-alanyl-D-glutamate</name>
        <dbReference type="ChEBI" id="CHEBI:83900"/>
    </ligand>
</feature>
<feature type="binding site" evidence="7">
    <location>
        <begin position="169"/>
        <end position="170"/>
    </location>
    <ligand>
        <name>UDP-N-acetyl-alpha-D-muramoyl-L-alanyl-D-glutamate</name>
        <dbReference type="ChEBI" id="CHEBI:83900"/>
    </ligand>
</feature>
<dbReference type="GO" id="GO:0000287">
    <property type="term" value="F:magnesium ion binding"/>
    <property type="evidence" value="ECO:0007669"/>
    <property type="project" value="UniProtKB-UniRule"/>
</dbReference>
<dbReference type="NCBIfam" id="NF001126">
    <property type="entry name" value="PRK00139.1-4"/>
    <property type="match status" value="1"/>
</dbReference>
<gene>
    <name evidence="7" type="primary">murE</name>
    <name evidence="12" type="ORF">FB557_1881</name>
</gene>
<dbReference type="NCBIfam" id="TIGR01085">
    <property type="entry name" value="murE"/>
    <property type="match status" value="1"/>
</dbReference>
<comment type="pathway">
    <text evidence="7 8">Cell wall biogenesis; peptidoglycan biosynthesis.</text>
</comment>
<protein>
    <recommendedName>
        <fullName evidence="7">UDP-N-acetylmuramoyl-L-alanyl-D-glutamate--2,6-diaminopimelate ligase</fullName>
        <ecNumber evidence="7">6.3.2.13</ecNumber>
    </recommendedName>
    <alternativeName>
        <fullName evidence="7">Meso-A2pm-adding enzyme</fullName>
    </alternativeName>
    <alternativeName>
        <fullName evidence="7">Meso-diaminopimelate-adding enzyme</fullName>
    </alternativeName>
    <alternativeName>
        <fullName evidence="7">UDP-MurNAc-L-Ala-D-Glu:meso-diaminopimelate ligase</fullName>
    </alternativeName>
    <alternativeName>
        <fullName evidence="7">UDP-MurNAc-tripeptide synthetase</fullName>
    </alternativeName>
    <alternativeName>
        <fullName evidence="7">UDP-N-acetylmuramyl-tripeptide synthetase</fullName>
    </alternativeName>
</protein>
<dbReference type="AlphaFoldDB" id="A0A560WA21"/>
<dbReference type="InterPro" id="IPR036615">
    <property type="entry name" value="Mur_ligase_C_dom_sf"/>
</dbReference>
<sequence>MPYPRPEGLTPTAVTDIARVAGATSPTTQAAVSGVSLSSLAVQPGDLYAALPGANAHGAQFVVQAAAAGAAAVLTDERGARLVHESGVDLPTIVVEDPRAILGAVAAIVYGTALPAGPGIRAVGITGTNGKTTTAYLLTSALEAMGRRAGLIGTVETRVGADRVPSARTTPESPDLHALLRVMSDRAVQDCVMEVSSHALVLHRVDEVVFDIALFTNLSQDHLDFHADMEDYFAAKASLFTPARSRQGVVCVDDTWGARLAEQAEVPVVTLASTSDTPADVVLTEVDGSDFRLVGEVAGTAVDLALRSHLPGSFNRTNTAMAATALLLAGHDPETVGAAVLERPVVPGRMELVPAPESSSGEDLPTVVVDFAHTPDAVASALAALREDAGGALVAVIGAGGSRDPGKRPAMGAAAAAHADLVVVTDDNPRAESPEAIRAALVDGARRGPGEVVEVAGRRAAIAHALRAARPGGTVALLGKGHESGQEIDGVTTPFDDRQVAADELVELIRETGS</sequence>
<feature type="binding site" evidence="7">
    <location>
        <position position="196"/>
    </location>
    <ligand>
        <name>UDP-N-acetyl-alpha-D-muramoyl-L-alanyl-D-glutamate</name>
        <dbReference type="ChEBI" id="CHEBI:83900"/>
    </ligand>
</feature>
<dbReference type="InterPro" id="IPR005761">
    <property type="entry name" value="UDP-N-AcMur-Glu-dNH2Pim_ligase"/>
</dbReference>
<keyword evidence="3 7" id="KW-0133">Cell shape</keyword>
<keyword evidence="13" id="KW-1185">Reference proteome</keyword>
<dbReference type="InterPro" id="IPR013221">
    <property type="entry name" value="Mur_ligase_cen"/>
</dbReference>
<dbReference type="PANTHER" id="PTHR23135">
    <property type="entry name" value="MUR LIGASE FAMILY MEMBER"/>
    <property type="match status" value="1"/>
</dbReference>
<evidence type="ECO:0000259" key="10">
    <source>
        <dbReference type="Pfam" id="PF02875"/>
    </source>
</evidence>
<evidence type="ECO:0000256" key="3">
    <source>
        <dbReference type="ARBA" id="ARBA00022960"/>
    </source>
</evidence>
<dbReference type="NCBIfam" id="NF001124">
    <property type="entry name" value="PRK00139.1-2"/>
    <property type="match status" value="1"/>
</dbReference>
<dbReference type="Pfam" id="PF01225">
    <property type="entry name" value="Mur_ligase"/>
    <property type="match status" value="1"/>
</dbReference>
<dbReference type="Pfam" id="PF02875">
    <property type="entry name" value="Mur_ligase_C"/>
    <property type="match status" value="1"/>
</dbReference>
<evidence type="ECO:0000259" key="9">
    <source>
        <dbReference type="Pfam" id="PF01225"/>
    </source>
</evidence>
<dbReference type="Gene3D" id="3.90.190.20">
    <property type="entry name" value="Mur ligase, C-terminal domain"/>
    <property type="match status" value="1"/>
</dbReference>
<comment type="catalytic activity">
    <reaction evidence="7">
        <text>UDP-N-acetyl-alpha-D-muramoyl-L-alanyl-D-glutamate + meso-2,6-diaminopimelate + ATP = UDP-N-acetyl-alpha-D-muramoyl-L-alanyl-gamma-D-glutamyl-meso-2,6-diaminopimelate + ADP + phosphate + H(+)</text>
        <dbReference type="Rhea" id="RHEA:23676"/>
        <dbReference type="ChEBI" id="CHEBI:15378"/>
        <dbReference type="ChEBI" id="CHEBI:30616"/>
        <dbReference type="ChEBI" id="CHEBI:43474"/>
        <dbReference type="ChEBI" id="CHEBI:57791"/>
        <dbReference type="ChEBI" id="CHEBI:83900"/>
        <dbReference type="ChEBI" id="CHEBI:83905"/>
        <dbReference type="ChEBI" id="CHEBI:456216"/>
        <dbReference type="EC" id="6.3.2.13"/>
    </reaction>
</comment>
<dbReference type="GO" id="GO:0051301">
    <property type="term" value="P:cell division"/>
    <property type="evidence" value="ECO:0007669"/>
    <property type="project" value="UniProtKB-KW"/>
</dbReference>
<feature type="short sequence motif" description="Meso-diaminopimelate recognition motif" evidence="7">
    <location>
        <begin position="427"/>
        <end position="430"/>
    </location>
</feature>
<keyword evidence="7" id="KW-0963">Cytoplasm</keyword>
<evidence type="ECO:0000256" key="6">
    <source>
        <dbReference type="ARBA" id="ARBA00023316"/>
    </source>
</evidence>
<dbReference type="Gene3D" id="3.40.1390.10">
    <property type="entry name" value="MurE/MurF, N-terminal domain"/>
    <property type="match status" value="1"/>
</dbReference>
<evidence type="ECO:0000256" key="7">
    <source>
        <dbReference type="HAMAP-Rule" id="MF_00208"/>
    </source>
</evidence>
<feature type="binding site" evidence="7">
    <location>
        <begin position="127"/>
        <end position="133"/>
    </location>
    <ligand>
        <name>ATP</name>
        <dbReference type="ChEBI" id="CHEBI:30616"/>
    </ligand>
</feature>
<dbReference type="EC" id="6.3.2.13" evidence="7"/>
<dbReference type="Gene3D" id="3.40.1190.10">
    <property type="entry name" value="Mur-like, catalytic domain"/>
    <property type="match status" value="1"/>
</dbReference>
<comment type="subcellular location">
    <subcellularLocation>
        <location evidence="7 8">Cytoplasm</location>
    </subcellularLocation>
</comment>
<feature type="binding site" evidence="7">
    <location>
        <position position="403"/>
    </location>
    <ligand>
        <name>meso-2,6-diaminopimelate</name>
        <dbReference type="ChEBI" id="CHEBI:57791"/>
    </ligand>
</feature>
<dbReference type="SUPFAM" id="SSF53623">
    <property type="entry name" value="MurD-like peptide ligases, catalytic domain"/>
    <property type="match status" value="1"/>
</dbReference>
<dbReference type="Pfam" id="PF08245">
    <property type="entry name" value="Mur_ligase_M"/>
    <property type="match status" value="1"/>
</dbReference>
<evidence type="ECO:0000259" key="11">
    <source>
        <dbReference type="Pfam" id="PF08245"/>
    </source>
</evidence>
<feature type="modified residue" description="N6-carboxylysine" evidence="7">
    <location>
        <position position="236"/>
    </location>
</feature>
<dbReference type="OrthoDB" id="9800958at2"/>
<feature type="binding site" evidence="7">
    <location>
        <position position="37"/>
    </location>
    <ligand>
        <name>UDP-N-acetyl-alpha-D-muramoyl-L-alanyl-D-glutamate</name>
        <dbReference type="ChEBI" id="CHEBI:83900"/>
    </ligand>
</feature>
<dbReference type="EMBL" id="VIUW01000003">
    <property type="protein sequence ID" value="TWD14471.1"/>
    <property type="molecule type" value="Genomic_DNA"/>
</dbReference>
<dbReference type="Proteomes" id="UP000315628">
    <property type="component" value="Unassembled WGS sequence"/>
</dbReference>
<feature type="binding site" evidence="7">
    <location>
        <position position="483"/>
    </location>
    <ligand>
        <name>meso-2,6-diaminopimelate</name>
        <dbReference type="ChEBI" id="CHEBI:57791"/>
    </ligand>
</feature>
<evidence type="ECO:0000313" key="12">
    <source>
        <dbReference type="EMBL" id="TWD14471.1"/>
    </source>
</evidence>
<evidence type="ECO:0000256" key="8">
    <source>
        <dbReference type="RuleBase" id="RU004135"/>
    </source>
</evidence>
<keyword evidence="4 7" id="KW-0573">Peptidoglycan synthesis</keyword>
<dbReference type="PANTHER" id="PTHR23135:SF4">
    <property type="entry name" value="UDP-N-ACETYLMURAMOYL-L-ALANYL-D-GLUTAMATE--2,6-DIAMINOPIMELATE LIGASE MURE HOMOLOG, CHLOROPLASTIC"/>
    <property type="match status" value="1"/>
</dbReference>
<evidence type="ECO:0000256" key="2">
    <source>
        <dbReference type="ARBA" id="ARBA00022618"/>
    </source>
</evidence>
<dbReference type="InterPro" id="IPR035911">
    <property type="entry name" value="MurE/MurF_N"/>
</dbReference>
<dbReference type="InterPro" id="IPR036565">
    <property type="entry name" value="Mur-like_cat_sf"/>
</dbReference>
<feature type="domain" description="Mur ligase N-terminal catalytic" evidence="9">
    <location>
        <begin position="32"/>
        <end position="107"/>
    </location>
</feature>
<dbReference type="GO" id="GO:0008765">
    <property type="term" value="F:UDP-N-acetylmuramoylalanyl-D-glutamate-2,6-diaminopimelate ligase activity"/>
    <property type="evidence" value="ECO:0007669"/>
    <property type="project" value="UniProtKB-UniRule"/>
</dbReference>
<feature type="domain" description="Mur ligase central" evidence="11">
    <location>
        <begin position="125"/>
        <end position="325"/>
    </location>
</feature>
<dbReference type="GO" id="GO:0071555">
    <property type="term" value="P:cell wall organization"/>
    <property type="evidence" value="ECO:0007669"/>
    <property type="project" value="UniProtKB-KW"/>
</dbReference>
<dbReference type="SUPFAM" id="SSF53244">
    <property type="entry name" value="MurD-like peptide ligases, peptide-binding domain"/>
    <property type="match status" value="1"/>
</dbReference>
<comment type="caution">
    <text evidence="12">The sequence shown here is derived from an EMBL/GenBank/DDBJ whole genome shotgun (WGS) entry which is preliminary data.</text>
</comment>
<comment type="function">
    <text evidence="7">Catalyzes the addition of meso-diaminopimelic acid to the nucleotide precursor UDP-N-acetylmuramoyl-L-alanyl-D-glutamate (UMAG) in the biosynthesis of bacterial cell-wall peptidoglycan.</text>
</comment>
<dbReference type="InterPro" id="IPR000713">
    <property type="entry name" value="Mur_ligase_N"/>
</dbReference>
<evidence type="ECO:0000256" key="4">
    <source>
        <dbReference type="ARBA" id="ARBA00022984"/>
    </source>
</evidence>
<dbReference type="InterPro" id="IPR004101">
    <property type="entry name" value="Mur_ligase_C"/>
</dbReference>
<keyword evidence="7" id="KW-0067">ATP-binding</keyword>
<feature type="binding site" evidence="7">
    <location>
        <position position="479"/>
    </location>
    <ligand>
        <name>meso-2,6-diaminopimelate</name>
        <dbReference type="ChEBI" id="CHEBI:57791"/>
    </ligand>
</feature>
<comment type="similarity">
    <text evidence="1 7">Belongs to the MurCDEF family. MurE subfamily.</text>
</comment>
<evidence type="ECO:0000313" key="13">
    <source>
        <dbReference type="Proteomes" id="UP000315628"/>
    </source>
</evidence>
<keyword evidence="7" id="KW-0547">Nucleotide-binding</keyword>
<dbReference type="GO" id="GO:0005524">
    <property type="term" value="F:ATP binding"/>
    <property type="evidence" value="ECO:0007669"/>
    <property type="project" value="UniProtKB-UniRule"/>
</dbReference>
<feature type="binding site" evidence="7">
    <location>
        <begin position="427"/>
        <end position="430"/>
    </location>
    <ligand>
        <name>meso-2,6-diaminopimelate</name>
        <dbReference type="ChEBI" id="CHEBI:57791"/>
    </ligand>
</feature>
<accession>A0A560WA21</accession>
<dbReference type="GO" id="GO:0005737">
    <property type="term" value="C:cytoplasm"/>
    <property type="evidence" value="ECO:0007669"/>
    <property type="project" value="UniProtKB-SubCell"/>
</dbReference>
<keyword evidence="5 7" id="KW-0131">Cell cycle</keyword>
<dbReference type="HAMAP" id="MF_00208">
    <property type="entry name" value="MurE"/>
    <property type="match status" value="1"/>
</dbReference>
<feature type="domain" description="Mur ligase C-terminal" evidence="10">
    <location>
        <begin position="348"/>
        <end position="481"/>
    </location>
</feature>
<keyword evidence="7" id="KW-0460">Magnesium</keyword>
<keyword evidence="2 7" id="KW-0132">Cell division</keyword>
<evidence type="ECO:0000256" key="5">
    <source>
        <dbReference type="ARBA" id="ARBA00023306"/>
    </source>
</evidence>